<dbReference type="AlphaFoldDB" id="F8JY35"/>
<dbReference type="PATRIC" id="fig|1003195.11.peg.3770"/>
<dbReference type="Proteomes" id="UP000007842">
    <property type="component" value="Chromosome"/>
</dbReference>
<accession>F8JY35</accession>
<keyword evidence="3" id="KW-1185">Reference proteome</keyword>
<dbReference type="Gene3D" id="1.10.1660.10">
    <property type="match status" value="1"/>
</dbReference>
<dbReference type="RefSeq" id="WP_014143003.1">
    <property type="nucleotide sequence ID" value="NC_016111.1"/>
</dbReference>
<sequence>MATPLTHLYSSDLLDPDQAAEYAGVRPVTIRQWKLRGLLRPALTGDGHRTRHLYARPDLDALMATRQAKTPKR</sequence>
<dbReference type="EMBL" id="CP003219">
    <property type="protein sequence ID" value="AEW94610.1"/>
    <property type="molecule type" value="Genomic_DNA"/>
</dbReference>
<organism evidence="2 3">
    <name type="scientific">Streptantibioticus cattleyicolor (strain ATCC 35852 / DSM 46488 / JCM 4925 / NBRC 14057 / NRRL 8057)</name>
    <name type="common">Streptomyces cattleya</name>
    <dbReference type="NCBI Taxonomy" id="1003195"/>
    <lineage>
        <taxon>Bacteria</taxon>
        <taxon>Bacillati</taxon>
        <taxon>Actinomycetota</taxon>
        <taxon>Actinomycetes</taxon>
        <taxon>Kitasatosporales</taxon>
        <taxon>Streptomycetaceae</taxon>
        <taxon>Streptantibioticus</taxon>
    </lineage>
</organism>
<dbReference type="KEGG" id="scy:SCATT_22390"/>
<reference evidence="3" key="1">
    <citation type="submission" date="2011-12" db="EMBL/GenBank/DDBJ databases">
        <title>Complete genome sequence of Streptomyces cattleya strain DSM 46488.</title>
        <authorList>
            <person name="Ou H.-Y."/>
            <person name="Li P."/>
            <person name="Zhao C."/>
            <person name="O'Hagan D."/>
            <person name="Deng Z."/>
        </authorList>
    </citation>
    <scope>NUCLEOTIDE SEQUENCE [LARGE SCALE GENOMIC DNA]</scope>
    <source>
        <strain evidence="3">ATCC 35852 / DSM 46488 / JCM 4925 / NBRC 14057 / NRRL 8057</strain>
    </source>
</reference>
<dbReference type="Pfam" id="PF12728">
    <property type="entry name" value="HTH_17"/>
    <property type="match status" value="1"/>
</dbReference>
<evidence type="ECO:0000313" key="3">
    <source>
        <dbReference type="Proteomes" id="UP000007842"/>
    </source>
</evidence>
<evidence type="ECO:0000259" key="1">
    <source>
        <dbReference type="Pfam" id="PF12728"/>
    </source>
</evidence>
<dbReference type="OrthoDB" id="4245775at2"/>
<proteinExistence type="predicted"/>
<dbReference type="HOGENOM" id="CLU_2703155_0_0_11"/>
<gene>
    <name evidence="2" type="ordered locus">SCATT_22390</name>
</gene>
<dbReference type="InterPro" id="IPR041657">
    <property type="entry name" value="HTH_17"/>
</dbReference>
<accession>G8WPA9</accession>
<dbReference type="KEGG" id="sct:SCAT_2257"/>
<dbReference type="STRING" id="1003195.SCATT_22390"/>
<protein>
    <recommendedName>
        <fullName evidence="1">Helix-turn-helix domain-containing protein</fullName>
    </recommendedName>
</protein>
<dbReference type="SUPFAM" id="SSF46955">
    <property type="entry name" value="Putative DNA-binding domain"/>
    <property type="match status" value="1"/>
</dbReference>
<feature type="domain" description="Helix-turn-helix" evidence="1">
    <location>
        <begin position="13"/>
        <end position="66"/>
    </location>
</feature>
<evidence type="ECO:0000313" key="2">
    <source>
        <dbReference type="EMBL" id="AEW94610.1"/>
    </source>
</evidence>
<dbReference type="InterPro" id="IPR009061">
    <property type="entry name" value="DNA-bd_dom_put_sf"/>
</dbReference>
<name>F8JY35_STREN</name>